<accession>A0AAD3HTN0</accession>
<keyword evidence="1" id="KW-0472">Membrane</keyword>
<reference evidence="4 5" key="1">
    <citation type="journal article" date="2021" name="Sci. Rep.">
        <title>Genome sequencing of the multicellular alga Astrephomene provides insights into convergent evolution of germ-soma differentiation.</title>
        <authorList>
            <person name="Yamashita S."/>
            <person name="Yamamoto K."/>
            <person name="Matsuzaki R."/>
            <person name="Suzuki S."/>
            <person name="Yamaguchi H."/>
            <person name="Hirooka S."/>
            <person name="Minakuchi Y."/>
            <person name="Miyagishima S."/>
            <person name="Kawachi M."/>
            <person name="Toyoda A."/>
            <person name="Nozaki H."/>
        </authorList>
    </citation>
    <scope>NUCLEOTIDE SEQUENCE [LARGE SCALE GENOMIC DNA]</scope>
    <source>
        <strain evidence="4 5">NIES-4017</strain>
    </source>
</reference>
<dbReference type="EMBL" id="BMAR01000070">
    <property type="protein sequence ID" value="GFR52728.1"/>
    <property type="molecule type" value="Genomic_DNA"/>
</dbReference>
<keyword evidence="5" id="KW-1185">Reference proteome</keyword>
<name>A0AAD3HTN0_9CHLO</name>
<gene>
    <name evidence="4" type="ORF">Agub_g15282</name>
</gene>
<keyword evidence="2" id="KW-0732">Signal</keyword>
<keyword evidence="1" id="KW-0812">Transmembrane</keyword>
<dbReference type="AlphaFoldDB" id="A0AAD3HTN0"/>
<evidence type="ECO:0000313" key="5">
    <source>
        <dbReference type="Proteomes" id="UP001054857"/>
    </source>
</evidence>
<feature type="transmembrane region" description="Helical" evidence="1">
    <location>
        <begin position="317"/>
        <end position="338"/>
    </location>
</feature>
<dbReference type="Proteomes" id="UP001054857">
    <property type="component" value="Unassembled WGS sequence"/>
</dbReference>
<feature type="chain" id="PRO_5042258902" description="DUF7794 domain-containing protein" evidence="2">
    <location>
        <begin position="19"/>
        <end position="355"/>
    </location>
</feature>
<dbReference type="InterPro" id="IPR056696">
    <property type="entry name" value="DUF7794"/>
</dbReference>
<evidence type="ECO:0000259" key="3">
    <source>
        <dbReference type="Pfam" id="PF25070"/>
    </source>
</evidence>
<dbReference type="Pfam" id="PF25070">
    <property type="entry name" value="DUF7794"/>
    <property type="match status" value="1"/>
</dbReference>
<dbReference type="GO" id="GO:0012505">
    <property type="term" value="C:endomembrane system"/>
    <property type="evidence" value="ECO:0007669"/>
    <property type="project" value="TreeGrafter"/>
</dbReference>
<organism evidence="4 5">
    <name type="scientific">Astrephomene gubernaculifera</name>
    <dbReference type="NCBI Taxonomy" id="47775"/>
    <lineage>
        <taxon>Eukaryota</taxon>
        <taxon>Viridiplantae</taxon>
        <taxon>Chlorophyta</taxon>
        <taxon>core chlorophytes</taxon>
        <taxon>Chlorophyceae</taxon>
        <taxon>CS clade</taxon>
        <taxon>Chlamydomonadales</taxon>
        <taxon>Astrephomenaceae</taxon>
        <taxon>Astrephomene</taxon>
    </lineage>
</organism>
<feature type="domain" description="DUF7794" evidence="3">
    <location>
        <begin position="22"/>
        <end position="97"/>
    </location>
</feature>
<protein>
    <recommendedName>
        <fullName evidence="3">DUF7794 domain-containing protein</fullName>
    </recommendedName>
</protein>
<evidence type="ECO:0000256" key="2">
    <source>
        <dbReference type="SAM" id="SignalP"/>
    </source>
</evidence>
<evidence type="ECO:0000313" key="4">
    <source>
        <dbReference type="EMBL" id="GFR52728.1"/>
    </source>
</evidence>
<evidence type="ECO:0000256" key="1">
    <source>
        <dbReference type="SAM" id="Phobius"/>
    </source>
</evidence>
<sequence length="355" mass="37703">MIALLLPLFAACFAAAAASTPLVLVDSLQNAYVQPGTALSLDKSSVSALVAAATGLMPGSAIGADLSHELSQILKPSPLVKPRAFVALNVAGLTTDVLGELFANRQHRTVELTGNGCSAMAVINGLSSVAAANPSAKLVVVDQLGVQNCKDDCMKQLVAGAVEDCQMDMSSLDLTQQEEKLFSVELATVYSGIKAQLAAVQKRSELKVAQEEVEVYEVSLMGLRALINKYGQDSPEVSAAKAAVMQLLDWAVNSLDAAYAGDIMYQVLPLQKAPQQAETLSQLAGWKDRTRRQLLQASYPGTVDEETAAAKLFSAKAAGYGSFVLLLYFSAAAIWCMCNMPFKRDTLLYGSKKDQ</sequence>
<dbReference type="PANTHER" id="PTHR37735">
    <property type="entry name" value="OS08G0567000 PROTEIN"/>
    <property type="match status" value="1"/>
</dbReference>
<keyword evidence="1" id="KW-1133">Transmembrane helix</keyword>
<proteinExistence type="predicted"/>
<dbReference type="PANTHER" id="PTHR37735:SF1">
    <property type="entry name" value="OS08G0567000 PROTEIN"/>
    <property type="match status" value="1"/>
</dbReference>
<comment type="caution">
    <text evidence="4">The sequence shown here is derived from an EMBL/GenBank/DDBJ whole genome shotgun (WGS) entry which is preliminary data.</text>
</comment>
<feature type="signal peptide" evidence="2">
    <location>
        <begin position="1"/>
        <end position="18"/>
    </location>
</feature>